<dbReference type="EMBL" id="JBIASD010000033">
    <property type="protein sequence ID" value="MFF3670605.1"/>
    <property type="molecule type" value="Genomic_DNA"/>
</dbReference>
<sequence length="121" mass="13403">MMRRLSDVEGELGEVRGRATDANSLITVVVDGSGRVEKIELNPRVMRLESHVLAEELAKTICEAQDDGARRTRELLSDSLGGMEIPTSGFDPARAEKRMTESYESFARAMERRIADLGTGY</sequence>
<reference evidence="1 2" key="1">
    <citation type="submission" date="2024-10" db="EMBL/GenBank/DDBJ databases">
        <title>The Natural Products Discovery Center: Release of the First 8490 Sequenced Strains for Exploring Actinobacteria Biosynthetic Diversity.</title>
        <authorList>
            <person name="Kalkreuter E."/>
            <person name="Kautsar S.A."/>
            <person name="Yang D."/>
            <person name="Bader C.D."/>
            <person name="Teijaro C.N."/>
            <person name="Fluegel L."/>
            <person name="Davis C.M."/>
            <person name="Simpson J.R."/>
            <person name="Lauterbach L."/>
            <person name="Steele A.D."/>
            <person name="Gui C."/>
            <person name="Meng S."/>
            <person name="Li G."/>
            <person name="Viehrig K."/>
            <person name="Ye F."/>
            <person name="Su P."/>
            <person name="Kiefer A.F."/>
            <person name="Nichols A."/>
            <person name="Cepeda A.J."/>
            <person name="Yan W."/>
            <person name="Fan B."/>
            <person name="Jiang Y."/>
            <person name="Adhikari A."/>
            <person name="Zheng C.-J."/>
            <person name="Schuster L."/>
            <person name="Cowan T.M."/>
            <person name="Smanski M.J."/>
            <person name="Chevrette M.G."/>
            <person name="De Carvalho L.P.S."/>
            <person name="Shen B."/>
        </authorList>
    </citation>
    <scope>NUCLEOTIDE SEQUENCE [LARGE SCALE GENOMIC DNA]</scope>
    <source>
        <strain evidence="1 2">NPDC002173</strain>
    </source>
</reference>
<dbReference type="Pfam" id="PF02575">
    <property type="entry name" value="YbaB_DNA_bd"/>
    <property type="match status" value="1"/>
</dbReference>
<dbReference type="Proteomes" id="UP001602013">
    <property type="component" value="Unassembled WGS sequence"/>
</dbReference>
<protein>
    <submittedName>
        <fullName evidence="1">YbaB/EbfC family nucleoid-associated protein</fullName>
    </submittedName>
</protein>
<name>A0ABW6T425_9ACTN</name>
<dbReference type="InterPro" id="IPR036894">
    <property type="entry name" value="YbaB-like_sf"/>
</dbReference>
<organism evidence="1 2">
    <name type="scientific">Microtetraspora malaysiensis</name>
    <dbReference type="NCBI Taxonomy" id="161358"/>
    <lineage>
        <taxon>Bacteria</taxon>
        <taxon>Bacillati</taxon>
        <taxon>Actinomycetota</taxon>
        <taxon>Actinomycetes</taxon>
        <taxon>Streptosporangiales</taxon>
        <taxon>Streptosporangiaceae</taxon>
        <taxon>Microtetraspora</taxon>
    </lineage>
</organism>
<evidence type="ECO:0000313" key="2">
    <source>
        <dbReference type="Proteomes" id="UP001602013"/>
    </source>
</evidence>
<comment type="caution">
    <text evidence="1">The sequence shown here is derived from an EMBL/GenBank/DDBJ whole genome shotgun (WGS) entry which is preliminary data.</text>
</comment>
<evidence type="ECO:0000313" key="1">
    <source>
        <dbReference type="EMBL" id="MFF3670605.1"/>
    </source>
</evidence>
<gene>
    <name evidence="1" type="ORF">ACFYXI_33960</name>
</gene>
<accession>A0ABW6T425</accession>
<proteinExistence type="predicted"/>
<dbReference type="SUPFAM" id="SSF82607">
    <property type="entry name" value="YbaB-like"/>
    <property type="match status" value="1"/>
</dbReference>
<keyword evidence="2" id="KW-1185">Reference proteome</keyword>
<dbReference type="RefSeq" id="WP_387416825.1">
    <property type="nucleotide sequence ID" value="NZ_JBIASD010000033.1"/>
</dbReference>
<dbReference type="Gene3D" id="3.30.1310.10">
    <property type="entry name" value="Nucleoid-associated protein YbaB-like domain"/>
    <property type="match status" value="1"/>
</dbReference>
<dbReference type="InterPro" id="IPR004401">
    <property type="entry name" value="YbaB/EbfC"/>
</dbReference>